<dbReference type="Proteomes" id="UP000278332">
    <property type="component" value="Unassembled WGS sequence"/>
</dbReference>
<reference evidence="1 2" key="1">
    <citation type="submission" date="2018-08" db="EMBL/GenBank/DDBJ databases">
        <title>Recombination of ecologically and evolutionarily significant loci maintains genetic cohesion in the Pseudomonas syringae species complex.</title>
        <authorList>
            <person name="Dillon M."/>
            <person name="Thakur S."/>
            <person name="Almeida R.N.D."/>
            <person name="Weir B.S."/>
            <person name="Guttman D.S."/>
        </authorList>
    </citation>
    <scope>NUCLEOTIDE SEQUENCE [LARGE SCALE GENOMIC DNA]</scope>
    <source>
        <strain evidence="1 2">ICMP 6917</strain>
    </source>
</reference>
<dbReference type="PANTHER" id="PTHR32305:SF15">
    <property type="entry name" value="PROTEIN RHSA-RELATED"/>
    <property type="match status" value="1"/>
</dbReference>
<gene>
    <name evidence="1" type="ORF">ALP84_04452</name>
</gene>
<dbReference type="InterPro" id="IPR050708">
    <property type="entry name" value="T6SS_VgrG/RHS"/>
</dbReference>
<evidence type="ECO:0000313" key="2">
    <source>
        <dbReference type="Proteomes" id="UP000278332"/>
    </source>
</evidence>
<feature type="non-terminal residue" evidence="1">
    <location>
        <position position="526"/>
    </location>
</feature>
<sequence length="526" mass="57860">MNSRSAALYRHTPELQRMDPRGLPLAAVAFCRRDAAEEPQVRVHRNSFNAAGRAALQWDPRLWADQAPANLAMTYSLSGRMLACDSVDAGWRLVLPGDAGQAVESWDGRGTVSRIVHDLLLRPIAVSEGSLCVQRFSYGGPDSADQNLCGQLIRHDDPAGTWLNSEFGLNGAVIEQTQHFLKDFTGPDWPESLTERDALLEPGSGATTGWSYNPLGEVIRQTDAQGNVYALAHSVAGQLKESRLQLKGKSSQVIVSDIHYDAQDRVESEVAGNGVISTAQYQNEDGRLVQLSSRRSNGQVLQELTYNYDPVGNVIHIEDRAQPIRYFANQRIEPVSTYQYDTLYQLTEATGRELATVNHGPVFADFQSPADPAQLANYTQTYDYDAGGNLKQLTHVGSQSHSRILVTALHSNRSLPVINNQPPSEEDIAAAFDGNGNLLALQAGQTLSWDLRNQLQEVRPVVRESGVDDSERYIYDASGQRLRKVRTTQAKAVTHIAEVRYLPGLEIRTDTATGETLQVITAQAGR</sequence>
<name>A0A3M4WFM9_PSECI</name>
<dbReference type="RefSeq" id="WP_375233840.1">
    <property type="nucleotide sequence ID" value="NZ_RBRY01000023.1"/>
</dbReference>
<organism evidence="1 2">
    <name type="scientific">Pseudomonas cichorii</name>
    <dbReference type="NCBI Taxonomy" id="36746"/>
    <lineage>
        <taxon>Bacteria</taxon>
        <taxon>Pseudomonadati</taxon>
        <taxon>Pseudomonadota</taxon>
        <taxon>Gammaproteobacteria</taxon>
        <taxon>Pseudomonadales</taxon>
        <taxon>Pseudomonadaceae</taxon>
        <taxon>Pseudomonas</taxon>
    </lineage>
</organism>
<protein>
    <submittedName>
        <fullName evidence="1">Insecticidal toxin protein</fullName>
    </submittedName>
</protein>
<dbReference type="PANTHER" id="PTHR32305">
    <property type="match status" value="1"/>
</dbReference>
<comment type="caution">
    <text evidence="1">The sequence shown here is derived from an EMBL/GenBank/DDBJ whole genome shotgun (WGS) entry which is preliminary data.</text>
</comment>
<dbReference type="AlphaFoldDB" id="A0A3M4WFM9"/>
<dbReference type="EMBL" id="RBRY01000023">
    <property type="protein sequence ID" value="RMR62469.1"/>
    <property type="molecule type" value="Genomic_DNA"/>
</dbReference>
<dbReference type="Gene3D" id="2.180.10.10">
    <property type="entry name" value="RHS repeat-associated core"/>
    <property type="match status" value="1"/>
</dbReference>
<proteinExistence type="predicted"/>
<evidence type="ECO:0000313" key="1">
    <source>
        <dbReference type="EMBL" id="RMR62469.1"/>
    </source>
</evidence>
<accession>A0A3M4WFM9</accession>